<dbReference type="EMBL" id="MZ420154">
    <property type="protein sequence ID" value="QYA18603.1"/>
    <property type="molecule type" value="Genomic_DNA"/>
</dbReference>
<evidence type="ECO:0000313" key="1">
    <source>
        <dbReference type="EMBL" id="QYA18603.1"/>
    </source>
</evidence>
<protein>
    <submittedName>
        <fullName evidence="1">Uncharacterized protein</fullName>
    </submittedName>
</protein>
<organism evidence="1">
    <name type="scientific">Clandestinovirus</name>
    <dbReference type="NCBI Taxonomy" id="2831644"/>
    <lineage>
        <taxon>Viruses</taxon>
    </lineage>
</organism>
<gene>
    <name evidence="1" type="ORF">KOM_12_334</name>
</gene>
<name>A0A8F8KTZ2_9VIRU</name>
<proteinExistence type="predicted"/>
<accession>A0A8F8KTZ2</accession>
<sequence>MSCGCGPKKTCNCGKHNCSLCKNASLHQQSAAMPSLMASQQQQKNDDQKLSYDFWQETADVEEGIRDAETQRNPMANYWALDNLIDEEKIEELGPEYEGRQTEQQRNLAFANLPTEQAVQYWGQRLPAQPGHIEHLSMYASQNGYFWDDPWDRMVYQQQFKHWEDYENQLAHSRDVQNFWMR</sequence>
<reference evidence="1" key="1">
    <citation type="submission" date="2021-06" db="EMBL/GenBank/DDBJ databases">
        <authorList>
            <person name="Rolland C."/>
        </authorList>
    </citation>
    <scope>NUCLEOTIDE SEQUENCE</scope>
    <source>
        <strain evidence="1">347.936635</strain>
    </source>
</reference>